<keyword evidence="2" id="KW-1185">Reference proteome</keyword>
<dbReference type="SUPFAM" id="SSF50969">
    <property type="entry name" value="YVTN repeat-like/Quinoprotein amine dehydrogenase"/>
    <property type="match status" value="1"/>
</dbReference>
<dbReference type="PANTHER" id="PTHR31270">
    <property type="entry name" value="GLUTAMINYL-PEPTIDE CYCLOTRANSFERASE"/>
    <property type="match status" value="1"/>
</dbReference>
<accession>A0A1Q2SM76</accession>
<dbReference type="EMBL" id="AP014836">
    <property type="protein sequence ID" value="BAW80222.1"/>
    <property type="molecule type" value="Genomic_DNA"/>
</dbReference>
<dbReference type="RefSeq" id="WP_096526792.1">
    <property type="nucleotide sequence ID" value="NZ_AP014836.1"/>
</dbReference>
<evidence type="ECO:0000313" key="2">
    <source>
        <dbReference type="Proteomes" id="UP000243679"/>
    </source>
</evidence>
<organism evidence="1 2">
    <name type="scientific">Candidatus Nitrosoglobus terrae</name>
    <dbReference type="NCBI Taxonomy" id="1630141"/>
    <lineage>
        <taxon>Bacteria</taxon>
        <taxon>Pseudomonadati</taxon>
        <taxon>Pseudomonadota</taxon>
        <taxon>Gammaproteobacteria</taxon>
        <taxon>Chromatiales</taxon>
        <taxon>Chromatiaceae</taxon>
        <taxon>Candidatus Nitrosoglobus</taxon>
    </lineage>
</organism>
<protein>
    <submittedName>
        <fullName evidence="1">Glutamine cyclotransferase</fullName>
    </submittedName>
</protein>
<dbReference type="Proteomes" id="UP000243679">
    <property type="component" value="Chromosome"/>
</dbReference>
<dbReference type="PANTHER" id="PTHR31270:SF1">
    <property type="entry name" value="GLUTAMINYL-PEPTIDE CYCLOTRANSFERASE"/>
    <property type="match status" value="1"/>
</dbReference>
<name>A0A1Q2SM76_9GAMM</name>
<reference evidence="1 2" key="1">
    <citation type="journal article" date="2017" name="ISME J.">
        <title>An acid-tolerant ammonia-oxidizing ?-proteobacterium from soil.</title>
        <authorList>
            <person name="Hayatsu M."/>
            <person name="Tago K."/>
            <person name="Uchiyama I."/>
            <person name="Toyoda A."/>
            <person name="Wang Y."/>
            <person name="Shimomura Y."/>
            <person name="Okubo T."/>
            <person name="Kurisu F."/>
            <person name="Hirono Y."/>
            <person name="Nonaka K."/>
            <person name="Akiyama H."/>
            <person name="Itoh T."/>
            <person name="Takami H."/>
        </authorList>
    </citation>
    <scope>NUCLEOTIDE SEQUENCE [LARGE SCALE GENOMIC DNA]</scope>
    <source>
        <strain evidence="1 2">TAO100</strain>
    </source>
</reference>
<dbReference type="InterPro" id="IPR007788">
    <property type="entry name" value="QCT"/>
</dbReference>
<sequence>MTPIVKQSIFLLLPTIILGIILVFGYGEAKGLGALVQKDFLPRLYHATISVNSSAPIYGYQIIHHYPHDPRAFTQGLIFNAGFLYESTGQYGQSTVRKVALETGIVLQQYTLPSRYFGEGLTLWQDKLIQLTWQEKVGFVYDQTTFSPLHEFFYPTEGWGITHDSQHLIMSDGSSTLYFLDPKSFQLIKRLPIHDGTTLVTQLNELEYVKGEIYANVWLTHYIARISPETGQILGWINLAGLLNQGSYNRAADVLNGIAYDEQQDRLFVTGKYWPSLFEIKLTM</sequence>
<dbReference type="AlphaFoldDB" id="A0A1Q2SM76"/>
<dbReference type="KEGG" id="ntt:TAO_0852"/>
<dbReference type="Pfam" id="PF05096">
    <property type="entry name" value="Glu_cyclase_2"/>
    <property type="match status" value="1"/>
</dbReference>
<proteinExistence type="predicted"/>
<dbReference type="OrthoDB" id="9783700at2"/>
<keyword evidence="1" id="KW-0808">Transferase</keyword>
<gene>
    <name evidence="1" type="ORF">TAO_0852</name>
</gene>
<evidence type="ECO:0000313" key="1">
    <source>
        <dbReference type="EMBL" id="BAW80222.1"/>
    </source>
</evidence>
<dbReference type="GO" id="GO:0016603">
    <property type="term" value="F:glutaminyl-peptide cyclotransferase activity"/>
    <property type="evidence" value="ECO:0007669"/>
    <property type="project" value="InterPro"/>
</dbReference>
<dbReference type="InterPro" id="IPR011044">
    <property type="entry name" value="Quino_amine_DH_bsu"/>
</dbReference>